<name>A0ABN4MGR0_9BURK</name>
<gene>
    <name evidence="2" type="ORF">CPter291_4901</name>
</gene>
<evidence type="ECO:0000313" key="3">
    <source>
        <dbReference type="Proteomes" id="UP000074914"/>
    </source>
</evidence>
<protein>
    <submittedName>
        <fullName evidence="2">Uncharacterized protein</fullName>
    </submittedName>
</protein>
<feature type="region of interest" description="Disordered" evidence="1">
    <location>
        <begin position="21"/>
        <end position="47"/>
    </location>
</feature>
<reference evidence="2 3" key="1">
    <citation type="submission" date="2015-11" db="EMBL/GenBank/DDBJ databases">
        <title>Exploring the genomic traits of fungus-feeding bacterial genus Collimonas.</title>
        <authorList>
            <person name="Song C."/>
            <person name="Schmidt R."/>
            <person name="de Jager V."/>
            <person name="Krzyzanowska D."/>
            <person name="Jongedijk E."/>
            <person name="Cankar K."/>
            <person name="Beekwilder J."/>
            <person name="van Veen A."/>
            <person name="de Boer W."/>
            <person name="van Veen J.A."/>
            <person name="Garbeva P."/>
        </authorList>
    </citation>
    <scope>NUCLEOTIDE SEQUENCE [LARGE SCALE GENOMIC DNA]</scope>
    <source>
        <strain evidence="2 3">Ter291</strain>
    </source>
</reference>
<accession>A0ABN4MGR0</accession>
<proteinExistence type="predicted"/>
<dbReference type="Proteomes" id="UP000074914">
    <property type="component" value="Chromosome"/>
</dbReference>
<evidence type="ECO:0000256" key="1">
    <source>
        <dbReference type="SAM" id="MobiDB-lite"/>
    </source>
</evidence>
<dbReference type="EMBL" id="CP013236">
    <property type="protein sequence ID" value="AMP17114.1"/>
    <property type="molecule type" value="Genomic_DNA"/>
</dbReference>
<keyword evidence="3" id="KW-1185">Reference proteome</keyword>
<sequence>MRQPFFLFGMLRLLLLPDHIDRQPDQQNHPELQANHNVLRHDALPKK</sequence>
<organism evidence="2 3">
    <name type="scientific">Collimonas pratensis</name>
    <dbReference type="NCBI Taxonomy" id="279113"/>
    <lineage>
        <taxon>Bacteria</taxon>
        <taxon>Pseudomonadati</taxon>
        <taxon>Pseudomonadota</taxon>
        <taxon>Betaproteobacteria</taxon>
        <taxon>Burkholderiales</taxon>
        <taxon>Oxalobacteraceae</taxon>
        <taxon>Collimonas</taxon>
    </lineage>
</organism>
<evidence type="ECO:0000313" key="2">
    <source>
        <dbReference type="EMBL" id="AMP17114.1"/>
    </source>
</evidence>
<feature type="compositionally biased region" description="Polar residues" evidence="1">
    <location>
        <begin position="25"/>
        <end position="36"/>
    </location>
</feature>